<keyword evidence="1" id="KW-0812">Transmembrane</keyword>
<keyword evidence="1" id="KW-1133">Transmembrane helix</keyword>
<protein>
    <submittedName>
        <fullName evidence="2">Uncharacterized protein</fullName>
    </submittedName>
</protein>
<proteinExistence type="predicted"/>
<dbReference type="Proteomes" id="UP000316008">
    <property type="component" value="Unassembled WGS sequence"/>
</dbReference>
<evidence type="ECO:0000256" key="1">
    <source>
        <dbReference type="SAM" id="Phobius"/>
    </source>
</evidence>
<keyword evidence="1" id="KW-0472">Membrane</keyword>
<dbReference type="AlphaFoldDB" id="A0A556MYY1"/>
<gene>
    <name evidence="2" type="ORF">FO442_10410</name>
</gene>
<reference evidence="2 3" key="1">
    <citation type="submission" date="2019-07" db="EMBL/GenBank/DDBJ databases">
        <authorList>
            <person name="Huq M.A."/>
        </authorList>
    </citation>
    <scope>NUCLEOTIDE SEQUENCE [LARGE SCALE GENOMIC DNA]</scope>
    <source>
        <strain evidence="2 3">MAH-3</strain>
    </source>
</reference>
<name>A0A556MYY1_9FLAO</name>
<dbReference type="RefSeq" id="WP_144333120.1">
    <property type="nucleotide sequence ID" value="NZ_VLPL01000004.1"/>
</dbReference>
<dbReference type="EMBL" id="VLPL01000004">
    <property type="protein sequence ID" value="TSJ44999.1"/>
    <property type="molecule type" value="Genomic_DNA"/>
</dbReference>
<accession>A0A556MYY1</accession>
<dbReference type="OrthoDB" id="1467814at2"/>
<organism evidence="2 3">
    <name type="scientific">Fluviicola chungangensis</name>
    <dbReference type="NCBI Taxonomy" id="2597671"/>
    <lineage>
        <taxon>Bacteria</taxon>
        <taxon>Pseudomonadati</taxon>
        <taxon>Bacteroidota</taxon>
        <taxon>Flavobacteriia</taxon>
        <taxon>Flavobacteriales</taxon>
        <taxon>Crocinitomicaceae</taxon>
        <taxon>Fluviicola</taxon>
    </lineage>
</organism>
<sequence>MFKHFFFLALTAGLFSSLISWTYSSIYKSMIADFTEVSGYWHLLCFSLMITLGISILSTGIHALVRNKSFAGFICNFILSGFSVSLVFYIFTMNDPEFKNEDSMAMIDYFKGYMIPFVFIPALSCMTFKPLFIK</sequence>
<comment type="caution">
    <text evidence="2">The sequence shown here is derived from an EMBL/GenBank/DDBJ whole genome shotgun (WGS) entry which is preliminary data.</text>
</comment>
<feature type="transmembrane region" description="Helical" evidence="1">
    <location>
        <begin position="40"/>
        <end position="58"/>
    </location>
</feature>
<feature type="transmembrane region" description="Helical" evidence="1">
    <location>
        <begin position="70"/>
        <end position="92"/>
    </location>
</feature>
<keyword evidence="3" id="KW-1185">Reference proteome</keyword>
<evidence type="ECO:0000313" key="2">
    <source>
        <dbReference type="EMBL" id="TSJ44999.1"/>
    </source>
</evidence>
<feature type="transmembrane region" description="Helical" evidence="1">
    <location>
        <begin position="112"/>
        <end position="132"/>
    </location>
</feature>
<evidence type="ECO:0000313" key="3">
    <source>
        <dbReference type="Proteomes" id="UP000316008"/>
    </source>
</evidence>